<proteinExistence type="predicted"/>
<comment type="subunit">
    <text evidence="1">Monomer.</text>
</comment>
<dbReference type="AlphaFoldDB" id="A0A3S7H2A3"/>
<name>A0A3S7H2A3_OENOE</name>
<evidence type="ECO:0000256" key="1">
    <source>
        <dbReference type="ARBA" id="ARBA00011245"/>
    </source>
</evidence>
<dbReference type="EMBL" id="MLOK01000045">
    <property type="protein sequence ID" value="OIM21030.1"/>
    <property type="molecule type" value="Genomic_DNA"/>
</dbReference>
<sequence>MNNSLIKVYTDGGNRNTGNKPGQHVHERDLSAWAYIIEYEKKQYVASGFQFGATNNAMELMAVGSAFRKITKTEELKKQKIELISDSHYVLDPMEKGWLEKWMKTKKERPNFTMWQTLYPMYLELKPYLIFHWVKGHKNTVGNLRVDELLNQEMDKHK</sequence>
<organism evidence="2 3">
    <name type="scientific">Oenococcus oeni</name>
    <name type="common">Leuconostoc oenos</name>
    <dbReference type="NCBI Taxonomy" id="1247"/>
    <lineage>
        <taxon>Bacteria</taxon>
        <taxon>Bacillati</taxon>
        <taxon>Bacillota</taxon>
        <taxon>Bacilli</taxon>
        <taxon>Lactobacillales</taxon>
        <taxon>Lactobacillaceae</taxon>
        <taxon>Oenococcus</taxon>
    </lineage>
</organism>
<dbReference type="InterPro" id="IPR002156">
    <property type="entry name" value="RNaseH_domain"/>
</dbReference>
<dbReference type="PROSITE" id="PS50879">
    <property type="entry name" value="RNASE_H_1"/>
    <property type="match status" value="1"/>
</dbReference>
<gene>
    <name evidence="2" type="ORF">ATX59_06225</name>
</gene>
<dbReference type="Gene3D" id="3.30.420.10">
    <property type="entry name" value="Ribonuclease H-like superfamily/Ribonuclease H"/>
    <property type="match status" value="1"/>
</dbReference>
<reference evidence="2 3" key="1">
    <citation type="journal article" date="2016" name="BMC Genomics">
        <title>Consensus pan-genome assembly of the specialised wine bacterium Oenococcus oeni.</title>
        <authorList>
            <person name="Sternes P.R."/>
            <person name="Borneman A.R."/>
        </authorList>
    </citation>
    <scope>NUCLEOTIDE SEQUENCE [LARGE SCALE GENOMIC DNA]</scope>
    <source>
        <strain evidence="2 3">AWRIB661</strain>
    </source>
</reference>
<dbReference type="Pfam" id="PF00075">
    <property type="entry name" value="RNase_H"/>
    <property type="match status" value="1"/>
</dbReference>
<dbReference type="SUPFAM" id="SSF53098">
    <property type="entry name" value="Ribonuclease H-like"/>
    <property type="match status" value="1"/>
</dbReference>
<dbReference type="CDD" id="cd09278">
    <property type="entry name" value="RNase_HI_prokaryote_like"/>
    <property type="match status" value="1"/>
</dbReference>
<dbReference type="InterPro" id="IPR022892">
    <property type="entry name" value="RNaseHI"/>
</dbReference>
<evidence type="ECO:0000313" key="3">
    <source>
        <dbReference type="Proteomes" id="UP000181728"/>
    </source>
</evidence>
<comment type="caution">
    <text evidence="2">The sequence shown here is derived from an EMBL/GenBank/DDBJ whole genome shotgun (WGS) entry which is preliminary data.</text>
</comment>
<protein>
    <submittedName>
        <fullName evidence="2">Ribonuclease H</fullName>
    </submittedName>
</protein>
<dbReference type="GO" id="GO:0004523">
    <property type="term" value="F:RNA-DNA hybrid ribonuclease activity"/>
    <property type="evidence" value="ECO:0007669"/>
    <property type="project" value="InterPro"/>
</dbReference>
<dbReference type="RefSeq" id="WP_032818508.1">
    <property type="nucleotide sequence ID" value="NZ_CP014324.1"/>
</dbReference>
<dbReference type="InterPro" id="IPR012337">
    <property type="entry name" value="RNaseH-like_sf"/>
</dbReference>
<dbReference type="InterPro" id="IPR036397">
    <property type="entry name" value="RNaseH_sf"/>
</dbReference>
<dbReference type="Proteomes" id="UP000181728">
    <property type="component" value="Unassembled WGS sequence"/>
</dbReference>
<accession>A0A3S7H2A3</accession>
<evidence type="ECO:0000313" key="2">
    <source>
        <dbReference type="EMBL" id="OIM21030.1"/>
    </source>
</evidence>
<dbReference type="GO" id="GO:0003676">
    <property type="term" value="F:nucleic acid binding"/>
    <property type="evidence" value="ECO:0007669"/>
    <property type="project" value="InterPro"/>
</dbReference>